<protein>
    <submittedName>
        <fullName evidence="1">Uncharacterized protein</fullName>
    </submittedName>
</protein>
<dbReference type="RefSeq" id="YP_010650516.1">
    <property type="nucleotide sequence ID" value="NC_070777.1"/>
</dbReference>
<sequence>MKLLKSIKNIRFTHNTDCANYVDENGRDWYVLRDSLKPGCPVIQVDPKTNEIITIVLDDPSRMAILITKTNINDKVHVYQFDEFPIEHELEIYNKKYYFDGKKLTIKSIKPKQRTKENILDDLEKLKQELLGLPE</sequence>
<proteinExistence type="predicted"/>
<evidence type="ECO:0000313" key="2">
    <source>
        <dbReference type="Proteomes" id="UP000516307"/>
    </source>
</evidence>
<name>A0A7G3KGX9_9CAUD</name>
<evidence type="ECO:0000313" key="1">
    <source>
        <dbReference type="EMBL" id="QEA10744.1"/>
    </source>
</evidence>
<accession>A0A7G3KGX9</accession>
<dbReference type="EMBL" id="MN087708">
    <property type="protein sequence ID" value="QEA10744.1"/>
    <property type="molecule type" value="Genomic_DNA"/>
</dbReference>
<dbReference type="Proteomes" id="UP000516307">
    <property type="component" value="Segment"/>
</dbReference>
<organism evidence="1 2">
    <name type="scientific">Enterobacter phage vB_EhoM-IME523</name>
    <dbReference type="NCBI Taxonomy" id="2596709"/>
    <lineage>
        <taxon>Viruses</taxon>
        <taxon>Duplodnaviria</taxon>
        <taxon>Heunggongvirae</taxon>
        <taxon>Uroviricota</taxon>
        <taxon>Caudoviricetes</taxon>
        <taxon>Pantevenvirales</taxon>
        <taxon>Straboviridae</taxon>
        <taxon>Tevenvirinae</taxon>
        <taxon>Kanagawavirus</taxon>
        <taxon>Kanagawavirus eclm</taxon>
    </lineage>
</organism>
<dbReference type="GeneID" id="77926098"/>
<reference evidence="1 2" key="1">
    <citation type="submission" date="2019-06" db="EMBL/GenBank/DDBJ databases">
        <authorList>
            <person name="Lin W."/>
            <person name="Gao M."/>
            <person name="Li D."/>
        </authorList>
    </citation>
    <scope>NUCLEOTIDE SEQUENCE [LARGE SCALE GENOMIC DNA]</scope>
</reference>
<dbReference type="KEGG" id="vg:77926098"/>
<keyword evidence="2" id="KW-1185">Reference proteome</keyword>